<dbReference type="InterPro" id="IPR028098">
    <property type="entry name" value="Glyco_trans_4-like_N"/>
</dbReference>
<evidence type="ECO:0000313" key="5">
    <source>
        <dbReference type="Proteomes" id="UP000553776"/>
    </source>
</evidence>
<dbReference type="InterPro" id="IPR001296">
    <property type="entry name" value="Glyco_trans_1"/>
</dbReference>
<feature type="domain" description="Glycosyltransferase subfamily 4-like N-terminal" evidence="3">
    <location>
        <begin position="39"/>
        <end position="129"/>
    </location>
</feature>
<dbReference type="Proteomes" id="UP000553776">
    <property type="component" value="Unassembled WGS sequence"/>
</dbReference>
<keyword evidence="5" id="KW-1185">Reference proteome</keyword>
<dbReference type="PANTHER" id="PTHR12526:SF595">
    <property type="entry name" value="BLL5217 PROTEIN"/>
    <property type="match status" value="1"/>
</dbReference>
<dbReference type="SUPFAM" id="SSF48452">
    <property type="entry name" value="TPR-like"/>
    <property type="match status" value="1"/>
</dbReference>
<dbReference type="Pfam" id="PF13439">
    <property type="entry name" value="Glyco_transf_4"/>
    <property type="match status" value="1"/>
</dbReference>
<feature type="region of interest" description="Disordered" evidence="1">
    <location>
        <begin position="1"/>
        <end position="20"/>
    </location>
</feature>
<dbReference type="Pfam" id="PF00534">
    <property type="entry name" value="Glycos_transf_1"/>
    <property type="match status" value="1"/>
</dbReference>
<dbReference type="Gene3D" id="3.40.50.2000">
    <property type="entry name" value="Glycogen Phosphorylase B"/>
    <property type="match status" value="2"/>
</dbReference>
<reference evidence="4 5" key="1">
    <citation type="submission" date="2020-08" db="EMBL/GenBank/DDBJ databases">
        <title>Cohnella phylogeny.</title>
        <authorList>
            <person name="Dunlap C."/>
        </authorList>
    </citation>
    <scope>NUCLEOTIDE SEQUENCE [LARGE SCALE GENOMIC DNA]</scope>
    <source>
        <strain evidence="4 5">DSM 25239</strain>
    </source>
</reference>
<dbReference type="Gene3D" id="1.25.40.10">
    <property type="entry name" value="Tetratricopeptide repeat domain"/>
    <property type="match status" value="1"/>
</dbReference>
<dbReference type="EMBL" id="JACJVR010000110">
    <property type="protein sequence ID" value="MBB6694971.1"/>
    <property type="molecule type" value="Genomic_DNA"/>
</dbReference>
<feature type="domain" description="Glycosyl transferase family 1" evidence="2">
    <location>
        <begin position="166"/>
        <end position="283"/>
    </location>
</feature>
<evidence type="ECO:0000256" key="1">
    <source>
        <dbReference type="SAM" id="MobiDB-lite"/>
    </source>
</evidence>
<dbReference type="InterPro" id="IPR011990">
    <property type="entry name" value="TPR-like_helical_dom_sf"/>
</dbReference>
<gene>
    <name evidence="4" type="ORF">H7B90_26610</name>
</gene>
<dbReference type="GO" id="GO:0016757">
    <property type="term" value="F:glycosyltransferase activity"/>
    <property type="evidence" value="ECO:0007669"/>
    <property type="project" value="InterPro"/>
</dbReference>
<sequence>MTSSNVRRRSGDSPGPAAPGAVRIVQVAPDYLPVPPLKYGGIERMVHDLTETLVERGYDVYLYALPGSRTSAKLIPYEHTVPNPEEILRFVERTLPEGTALIHDHTHRSIIGRAKLPVPTLCTIHGSQTNPVDRPVYLSARALEHVGRGQGTYVFNGINLADYPFEREKKTYLLFMGVISWHKGIVQAIDAAEAADKDLIIAGPLYDVSYYRREVEPRLRANRRLRYIGETGGEERTNLLRHAEALLFPTSWEEPFGLIMVETMACGTPVLAFPNGAVPHVMAGFPELICADTDEMAKKARARDYPDPAALRAYVEANFSREKMAVRYAELYRAAIAEGPGAGSYSAEEWELKLSCEKLVREGKLEEALREYERWLALPDVPAERRIYACELAAGLCGRMNDATLELRYALRSFEYGVPRAELLCRIGYIRLRSEEWRQAAYWFEAATRLPKPADPGPLFAESCWSWLPHVQLCVCYSRMGRIEPARRHNDIALSLAPNNEYALHNKRWLDSLPPDS</sequence>
<name>A0A841UAH5_9BACL</name>
<evidence type="ECO:0000259" key="2">
    <source>
        <dbReference type="Pfam" id="PF00534"/>
    </source>
</evidence>
<dbReference type="RefSeq" id="WP_185138931.1">
    <property type="nucleotide sequence ID" value="NZ_JACJVR010000110.1"/>
</dbReference>
<evidence type="ECO:0000259" key="3">
    <source>
        <dbReference type="Pfam" id="PF13439"/>
    </source>
</evidence>
<evidence type="ECO:0000313" key="4">
    <source>
        <dbReference type="EMBL" id="MBB6694971.1"/>
    </source>
</evidence>
<keyword evidence="4" id="KW-0808">Transferase</keyword>
<comment type="caution">
    <text evidence="4">The sequence shown here is derived from an EMBL/GenBank/DDBJ whole genome shotgun (WGS) entry which is preliminary data.</text>
</comment>
<accession>A0A841UAH5</accession>
<organism evidence="4 5">
    <name type="scientific">Cohnella xylanilytica</name>
    <dbReference type="NCBI Taxonomy" id="557555"/>
    <lineage>
        <taxon>Bacteria</taxon>
        <taxon>Bacillati</taxon>
        <taxon>Bacillota</taxon>
        <taxon>Bacilli</taxon>
        <taxon>Bacillales</taxon>
        <taxon>Paenibacillaceae</taxon>
        <taxon>Cohnella</taxon>
    </lineage>
</organism>
<protein>
    <submittedName>
        <fullName evidence="4">Glycosyltransferase</fullName>
    </submittedName>
</protein>
<dbReference type="SUPFAM" id="SSF53756">
    <property type="entry name" value="UDP-Glycosyltransferase/glycogen phosphorylase"/>
    <property type="match status" value="1"/>
</dbReference>
<dbReference type="AlphaFoldDB" id="A0A841UAH5"/>
<proteinExistence type="predicted"/>
<dbReference type="PANTHER" id="PTHR12526">
    <property type="entry name" value="GLYCOSYLTRANSFERASE"/>
    <property type="match status" value="1"/>
</dbReference>